<keyword evidence="4" id="KW-1185">Reference proteome</keyword>
<feature type="signal peptide" evidence="1">
    <location>
        <begin position="1"/>
        <end position="18"/>
    </location>
</feature>
<sequence length="186" mass="20802">MKILICCLTMLVMLSGCASQVRTEYDAATDFGPYKRFTWVAPEVREIDDPILDSELLTDRVRAAVTAVLTERGFAEVAAGAEPGADFFITYHTASKEKLRSSPFSVGIGYGHYYGRWGHSVLFDGPDIRSYEEGVLILDVINCSQNKLVWRGWDTSLVNQRNYSVTAVREAVEQILAEFPPGRVNR</sequence>
<protein>
    <submittedName>
        <fullName evidence="3">DUF4136 domain-containing protein</fullName>
    </submittedName>
</protein>
<evidence type="ECO:0000256" key="1">
    <source>
        <dbReference type="SAM" id="SignalP"/>
    </source>
</evidence>
<dbReference type="Gene3D" id="3.30.160.670">
    <property type="match status" value="1"/>
</dbReference>
<keyword evidence="1" id="KW-0732">Signal</keyword>
<proteinExistence type="predicted"/>
<dbReference type="OrthoDB" id="118896at2"/>
<dbReference type="Pfam" id="PF13590">
    <property type="entry name" value="DUF4136"/>
    <property type="match status" value="1"/>
</dbReference>
<feature type="chain" id="PRO_5022160036" evidence="1">
    <location>
        <begin position="19"/>
        <end position="186"/>
    </location>
</feature>
<accession>A0A545SYZ8</accession>
<dbReference type="Proteomes" id="UP000319732">
    <property type="component" value="Unassembled WGS sequence"/>
</dbReference>
<comment type="caution">
    <text evidence="3">The sequence shown here is derived from an EMBL/GenBank/DDBJ whole genome shotgun (WGS) entry which is preliminary data.</text>
</comment>
<reference evidence="3 4" key="1">
    <citation type="submission" date="2019-06" db="EMBL/GenBank/DDBJ databases">
        <title>Whole genome sequence for Cellvibrionaceae sp. R142.</title>
        <authorList>
            <person name="Wang G."/>
        </authorList>
    </citation>
    <scope>NUCLEOTIDE SEQUENCE [LARGE SCALE GENOMIC DNA]</scope>
    <source>
        <strain evidence="3 4">R142</strain>
    </source>
</reference>
<gene>
    <name evidence="3" type="ORF">FKG94_22020</name>
</gene>
<name>A0A545SYZ8_9GAMM</name>
<dbReference type="RefSeq" id="WP_142929099.1">
    <property type="nucleotide sequence ID" value="NZ_ML660103.1"/>
</dbReference>
<evidence type="ECO:0000313" key="3">
    <source>
        <dbReference type="EMBL" id="TQV70195.1"/>
    </source>
</evidence>
<dbReference type="PROSITE" id="PS51257">
    <property type="entry name" value="PROKAR_LIPOPROTEIN"/>
    <property type="match status" value="1"/>
</dbReference>
<feature type="domain" description="DUF4136" evidence="2">
    <location>
        <begin position="21"/>
        <end position="181"/>
    </location>
</feature>
<dbReference type="InterPro" id="IPR025411">
    <property type="entry name" value="DUF4136"/>
</dbReference>
<dbReference type="EMBL" id="VHSG01000025">
    <property type="protein sequence ID" value="TQV70195.1"/>
    <property type="molecule type" value="Genomic_DNA"/>
</dbReference>
<organism evidence="3 4">
    <name type="scientific">Exilibacterium tricleocarpae</name>
    <dbReference type="NCBI Taxonomy" id="2591008"/>
    <lineage>
        <taxon>Bacteria</taxon>
        <taxon>Pseudomonadati</taxon>
        <taxon>Pseudomonadota</taxon>
        <taxon>Gammaproteobacteria</taxon>
        <taxon>Cellvibrionales</taxon>
        <taxon>Cellvibrionaceae</taxon>
        <taxon>Exilibacterium</taxon>
    </lineage>
</organism>
<evidence type="ECO:0000259" key="2">
    <source>
        <dbReference type="Pfam" id="PF13590"/>
    </source>
</evidence>
<dbReference type="AlphaFoldDB" id="A0A545SYZ8"/>
<evidence type="ECO:0000313" key="4">
    <source>
        <dbReference type="Proteomes" id="UP000319732"/>
    </source>
</evidence>